<evidence type="ECO:0000313" key="4">
    <source>
        <dbReference type="Proteomes" id="UP000217785"/>
    </source>
</evidence>
<dbReference type="RefSeq" id="WP_165912717.1">
    <property type="nucleotide sequence ID" value="NZ_BDUF01000023.1"/>
</dbReference>
<dbReference type="EMBL" id="BDUF01000023">
    <property type="protein sequence ID" value="GAX89532.1"/>
    <property type="molecule type" value="Genomic_DNA"/>
</dbReference>
<dbReference type="Gene3D" id="2.10.260.10">
    <property type="match status" value="1"/>
</dbReference>
<dbReference type="InterPro" id="IPR007159">
    <property type="entry name" value="SpoVT-AbrB_dom"/>
</dbReference>
<keyword evidence="1" id="KW-0238">DNA-binding</keyword>
<dbReference type="SUPFAM" id="SSF89447">
    <property type="entry name" value="AbrB/MazE/MraZ-like"/>
    <property type="match status" value="1"/>
</dbReference>
<sequence>MLTTKVSSKGQIVIPSDIRKAIKLEEGDTVTLEILGEGKVLLRPVKMKPLKSLRGALAPKDGIGVELDYKALRNEAWQAVADKKRSRKEE</sequence>
<protein>
    <submittedName>
        <fullName evidence="3">AbrB family transcriptional regulator</fullName>
    </submittedName>
</protein>
<evidence type="ECO:0000256" key="1">
    <source>
        <dbReference type="PROSITE-ProRule" id="PRU01076"/>
    </source>
</evidence>
<dbReference type="Proteomes" id="UP000217785">
    <property type="component" value="Unassembled WGS sequence"/>
</dbReference>
<dbReference type="PANTHER" id="PTHR34860">
    <property type="entry name" value="REPRESSOR-LIKE PROTEIN SSO7C3"/>
    <property type="match status" value="1"/>
</dbReference>
<gene>
    <name evidence="3" type="ORF">EFBL_1156</name>
</gene>
<comment type="caution">
    <text evidence="3">The sequence shown here is derived from an EMBL/GenBank/DDBJ whole genome shotgun (WGS) entry which is preliminary data.</text>
</comment>
<organism evidence="3 4">
    <name type="scientific">Effusibacillus lacus</name>
    <dbReference type="NCBI Taxonomy" id="1348429"/>
    <lineage>
        <taxon>Bacteria</taxon>
        <taxon>Bacillati</taxon>
        <taxon>Bacillota</taxon>
        <taxon>Bacilli</taxon>
        <taxon>Bacillales</taxon>
        <taxon>Alicyclobacillaceae</taxon>
        <taxon>Effusibacillus</taxon>
    </lineage>
</organism>
<dbReference type="InterPro" id="IPR037914">
    <property type="entry name" value="SpoVT-AbrB_sf"/>
</dbReference>
<dbReference type="PANTHER" id="PTHR34860:SF6">
    <property type="entry name" value="REPRESSOR-LIKE PROTEIN SSO7C3"/>
    <property type="match status" value="1"/>
</dbReference>
<reference evidence="4" key="1">
    <citation type="submission" date="2017-07" db="EMBL/GenBank/DDBJ databases">
        <title>Draft genome sequence of Effusibacillus lacus strain skLN1.</title>
        <authorList>
            <person name="Watanabe M."/>
            <person name="Kojima H."/>
            <person name="Fukui M."/>
        </authorList>
    </citation>
    <scope>NUCLEOTIDE SEQUENCE [LARGE SCALE GENOMIC DNA]</scope>
    <source>
        <strain evidence="4">skLN1</strain>
    </source>
</reference>
<dbReference type="SMART" id="SM00966">
    <property type="entry name" value="SpoVT_AbrB"/>
    <property type="match status" value="1"/>
</dbReference>
<keyword evidence="4" id="KW-1185">Reference proteome</keyword>
<feature type="domain" description="SpoVT-AbrB" evidence="2">
    <location>
        <begin position="1"/>
        <end position="47"/>
    </location>
</feature>
<dbReference type="InterPro" id="IPR052975">
    <property type="entry name" value="Repressor-like_regulatory"/>
</dbReference>
<dbReference type="AlphaFoldDB" id="A0A292YCU7"/>
<dbReference type="NCBIfam" id="TIGR01439">
    <property type="entry name" value="lp_hng_hel_AbrB"/>
    <property type="match status" value="1"/>
</dbReference>
<name>A0A292YCU7_9BACL</name>
<dbReference type="Pfam" id="PF04014">
    <property type="entry name" value="MazE_antitoxin"/>
    <property type="match status" value="1"/>
</dbReference>
<accession>A0A292YCU7</accession>
<dbReference type="GO" id="GO:0003677">
    <property type="term" value="F:DNA binding"/>
    <property type="evidence" value="ECO:0007669"/>
    <property type="project" value="UniProtKB-UniRule"/>
</dbReference>
<evidence type="ECO:0000259" key="2">
    <source>
        <dbReference type="PROSITE" id="PS51740"/>
    </source>
</evidence>
<proteinExistence type="predicted"/>
<dbReference type="PROSITE" id="PS51740">
    <property type="entry name" value="SPOVT_ABRB"/>
    <property type="match status" value="1"/>
</dbReference>
<evidence type="ECO:0000313" key="3">
    <source>
        <dbReference type="EMBL" id="GAX89532.1"/>
    </source>
</evidence>